<evidence type="ECO:0000313" key="2">
    <source>
        <dbReference type="EMBL" id="KAJ1191965.1"/>
    </source>
</evidence>
<dbReference type="Proteomes" id="UP001066276">
    <property type="component" value="Chromosome 2_2"/>
</dbReference>
<feature type="region of interest" description="Disordered" evidence="1">
    <location>
        <begin position="150"/>
        <end position="175"/>
    </location>
</feature>
<accession>A0AAV7USC2</accession>
<comment type="caution">
    <text evidence="2">The sequence shown here is derived from an EMBL/GenBank/DDBJ whole genome shotgun (WGS) entry which is preliminary data.</text>
</comment>
<keyword evidence="3" id="KW-1185">Reference proteome</keyword>
<dbReference type="AlphaFoldDB" id="A0AAV7USC2"/>
<evidence type="ECO:0000256" key="1">
    <source>
        <dbReference type="SAM" id="MobiDB-lite"/>
    </source>
</evidence>
<protein>
    <submittedName>
        <fullName evidence="2">Uncharacterized protein</fullName>
    </submittedName>
</protein>
<evidence type="ECO:0000313" key="3">
    <source>
        <dbReference type="Proteomes" id="UP001066276"/>
    </source>
</evidence>
<organism evidence="2 3">
    <name type="scientific">Pleurodeles waltl</name>
    <name type="common">Iberian ribbed newt</name>
    <dbReference type="NCBI Taxonomy" id="8319"/>
    <lineage>
        <taxon>Eukaryota</taxon>
        <taxon>Metazoa</taxon>
        <taxon>Chordata</taxon>
        <taxon>Craniata</taxon>
        <taxon>Vertebrata</taxon>
        <taxon>Euteleostomi</taxon>
        <taxon>Amphibia</taxon>
        <taxon>Batrachia</taxon>
        <taxon>Caudata</taxon>
        <taxon>Salamandroidea</taxon>
        <taxon>Salamandridae</taxon>
        <taxon>Pleurodelinae</taxon>
        <taxon>Pleurodeles</taxon>
    </lineage>
</organism>
<reference evidence="2" key="1">
    <citation type="journal article" date="2022" name="bioRxiv">
        <title>Sequencing and chromosome-scale assembly of the giantPleurodeles waltlgenome.</title>
        <authorList>
            <person name="Brown T."/>
            <person name="Elewa A."/>
            <person name="Iarovenko S."/>
            <person name="Subramanian E."/>
            <person name="Araus A.J."/>
            <person name="Petzold A."/>
            <person name="Susuki M."/>
            <person name="Suzuki K.-i.T."/>
            <person name="Hayashi T."/>
            <person name="Toyoda A."/>
            <person name="Oliveira C."/>
            <person name="Osipova E."/>
            <person name="Leigh N.D."/>
            <person name="Simon A."/>
            <person name="Yun M.H."/>
        </authorList>
    </citation>
    <scope>NUCLEOTIDE SEQUENCE</scope>
    <source>
        <strain evidence="2">20211129_DDA</strain>
        <tissue evidence="2">Liver</tissue>
    </source>
</reference>
<gene>
    <name evidence="2" type="ORF">NDU88_001278</name>
</gene>
<sequence>MILAPRPCPPYESGRDEGLHFPAETPRIGVPLTGFWPEAASFLYQGRRLLFLSCFRGPHLEAAFGILRTELEEDNKATKDHSKYSSNFLGGSGYMTPVKLRIRASSRVPPLVPSKKVFFSVGKGEEALQKSTTVCKFLARVGSGNKRLQVKELGKSNKGSLSVPPLSDLEPRKRQ</sequence>
<name>A0AAV7USC2_PLEWA</name>
<dbReference type="EMBL" id="JANPWB010000004">
    <property type="protein sequence ID" value="KAJ1191965.1"/>
    <property type="molecule type" value="Genomic_DNA"/>
</dbReference>
<proteinExistence type="predicted"/>